<proteinExistence type="predicted"/>
<feature type="region of interest" description="Disordered" evidence="8">
    <location>
        <begin position="122"/>
        <end position="144"/>
    </location>
</feature>
<feature type="compositionally biased region" description="Polar residues" evidence="8">
    <location>
        <begin position="229"/>
        <end position="239"/>
    </location>
</feature>
<dbReference type="GO" id="GO:0008076">
    <property type="term" value="C:voltage-gated potassium channel complex"/>
    <property type="evidence" value="ECO:0007669"/>
    <property type="project" value="InterPro"/>
</dbReference>
<dbReference type="InterPro" id="IPR024587">
    <property type="entry name" value="K_chnl_volt-dep_Kv4_C"/>
</dbReference>
<dbReference type="EMBL" id="CAJVCH010548250">
    <property type="protein sequence ID" value="CAG7828626.1"/>
    <property type="molecule type" value="Genomic_DNA"/>
</dbReference>
<evidence type="ECO:0000256" key="7">
    <source>
        <dbReference type="ARBA" id="ARBA00023303"/>
    </source>
</evidence>
<evidence type="ECO:0000256" key="3">
    <source>
        <dbReference type="ARBA" id="ARBA00022692"/>
    </source>
</evidence>
<evidence type="ECO:0000256" key="4">
    <source>
        <dbReference type="ARBA" id="ARBA00022989"/>
    </source>
</evidence>
<reference evidence="11" key="1">
    <citation type="submission" date="2021-06" db="EMBL/GenBank/DDBJ databases">
        <authorList>
            <person name="Hodson N. C."/>
            <person name="Mongue J. A."/>
            <person name="Jaron S. K."/>
        </authorList>
    </citation>
    <scope>NUCLEOTIDE SEQUENCE</scope>
</reference>
<feature type="domain" description="Potassium channel voltage dependent Kv4 C-terminal" evidence="10">
    <location>
        <begin position="95"/>
        <end position="160"/>
    </location>
</feature>
<feature type="compositionally biased region" description="Pro residues" evidence="8">
    <location>
        <begin position="131"/>
        <end position="140"/>
    </location>
</feature>
<keyword evidence="6 9" id="KW-0472">Membrane</keyword>
<keyword evidence="4 9" id="KW-1133">Transmembrane helix</keyword>
<evidence type="ECO:0000256" key="5">
    <source>
        <dbReference type="ARBA" id="ARBA00023065"/>
    </source>
</evidence>
<evidence type="ECO:0000256" key="2">
    <source>
        <dbReference type="ARBA" id="ARBA00022448"/>
    </source>
</evidence>
<feature type="region of interest" description="Disordered" evidence="8">
    <location>
        <begin position="272"/>
        <end position="305"/>
    </location>
</feature>
<feature type="transmembrane region" description="Helical" evidence="9">
    <location>
        <begin position="6"/>
        <end position="31"/>
    </location>
</feature>
<dbReference type="OrthoDB" id="433309at2759"/>
<organism evidence="11 12">
    <name type="scientific">Allacma fusca</name>
    <dbReference type="NCBI Taxonomy" id="39272"/>
    <lineage>
        <taxon>Eukaryota</taxon>
        <taxon>Metazoa</taxon>
        <taxon>Ecdysozoa</taxon>
        <taxon>Arthropoda</taxon>
        <taxon>Hexapoda</taxon>
        <taxon>Collembola</taxon>
        <taxon>Symphypleona</taxon>
        <taxon>Sminthuridae</taxon>
        <taxon>Allacma</taxon>
    </lineage>
</organism>
<evidence type="ECO:0000256" key="8">
    <source>
        <dbReference type="SAM" id="MobiDB-lite"/>
    </source>
</evidence>
<comment type="subcellular location">
    <subcellularLocation>
        <location evidence="1">Membrane</location>
        <topology evidence="1">Multi-pass membrane protein</topology>
    </subcellularLocation>
</comment>
<evidence type="ECO:0000256" key="1">
    <source>
        <dbReference type="ARBA" id="ARBA00004141"/>
    </source>
</evidence>
<dbReference type="AlphaFoldDB" id="A0A8J2PUK5"/>
<keyword evidence="12" id="KW-1185">Reference proteome</keyword>
<gene>
    <name evidence="11" type="ORF">AFUS01_LOCUS38540</name>
</gene>
<evidence type="ECO:0000256" key="6">
    <source>
        <dbReference type="ARBA" id="ARBA00023136"/>
    </source>
</evidence>
<sequence length="305" mass="32156">MVPKTIAGKVVGGVCSLSGVLVIALPVPVIVSNFSRIYHQNQRADKRKAQKKARLARIRIAKASSGAAFVSKKKAVEAKLAAQESGLDIDDGKDEDIFELQHHHLLRCLEKTTDREFVEMEVPYNGQPKRPGSPSPPPSPRLSIGSQSALLQLCCPARCCPQRYQKHDRTHSEELAGDDPDELNDIQIRLKSDRGEGGGGSSVGGSHHTSALSGGSSSSTTRIIPTSTKMSSRSASKEQVTSPTVIVSSSSRFNVSSSSPVTVTAALTTLPSPATVELESRSPPAGSGGTGTSPGKQAVVRISTL</sequence>
<dbReference type="Pfam" id="PF11879">
    <property type="entry name" value="DUF3399"/>
    <property type="match status" value="1"/>
</dbReference>
<keyword evidence="5" id="KW-0406">Ion transport</keyword>
<dbReference type="PANTHER" id="PTHR11537:SF105">
    <property type="entry name" value="POTASSIUM VOLTAGE-GATED CHANNEL PROTEIN SHAL"/>
    <property type="match status" value="1"/>
</dbReference>
<evidence type="ECO:0000256" key="9">
    <source>
        <dbReference type="SAM" id="Phobius"/>
    </source>
</evidence>
<keyword evidence="3 9" id="KW-0812">Transmembrane</keyword>
<comment type="caution">
    <text evidence="11">The sequence shown here is derived from an EMBL/GenBank/DDBJ whole genome shotgun (WGS) entry which is preliminary data.</text>
</comment>
<dbReference type="Proteomes" id="UP000708208">
    <property type="component" value="Unassembled WGS sequence"/>
</dbReference>
<evidence type="ECO:0000313" key="11">
    <source>
        <dbReference type="EMBL" id="CAG7828626.1"/>
    </source>
</evidence>
<dbReference type="PANTHER" id="PTHR11537">
    <property type="entry name" value="VOLTAGE-GATED POTASSIUM CHANNEL"/>
    <property type="match status" value="1"/>
</dbReference>
<dbReference type="InterPro" id="IPR028325">
    <property type="entry name" value="VG_K_chnl"/>
</dbReference>
<keyword evidence="7" id="KW-0407">Ion channel</keyword>
<feature type="region of interest" description="Disordered" evidence="8">
    <location>
        <begin position="191"/>
        <end position="241"/>
    </location>
</feature>
<keyword evidence="2" id="KW-0813">Transport</keyword>
<evidence type="ECO:0000259" key="10">
    <source>
        <dbReference type="Pfam" id="PF11879"/>
    </source>
</evidence>
<protein>
    <recommendedName>
        <fullName evidence="10">Potassium channel voltage dependent Kv4 C-terminal domain-containing protein</fullName>
    </recommendedName>
</protein>
<feature type="compositionally biased region" description="Low complexity" evidence="8">
    <location>
        <begin position="204"/>
        <end position="228"/>
    </location>
</feature>
<accession>A0A8J2PUK5</accession>
<dbReference type="GO" id="GO:0001508">
    <property type="term" value="P:action potential"/>
    <property type="evidence" value="ECO:0007669"/>
    <property type="project" value="TreeGrafter"/>
</dbReference>
<name>A0A8J2PUK5_9HEXA</name>
<dbReference type="GO" id="GO:0005250">
    <property type="term" value="F:A-type (transient outward) potassium channel activity"/>
    <property type="evidence" value="ECO:0007669"/>
    <property type="project" value="TreeGrafter"/>
</dbReference>
<evidence type="ECO:0000313" key="12">
    <source>
        <dbReference type="Proteomes" id="UP000708208"/>
    </source>
</evidence>